<dbReference type="GO" id="GO:0006465">
    <property type="term" value="P:signal peptide processing"/>
    <property type="evidence" value="ECO:0007669"/>
    <property type="project" value="UniProtKB-UniRule"/>
</dbReference>
<sequence length="177" mass="18700">MTRTVLTVVGTALASGLLAVVLAIGVFAVAVPAATGSATYTILTSSMKPGLSPGTFVVVQRRNAEDLHVGDIITYQLVSGKPEVVTHRIVKVMVDSGASRTFIVKGDNNAVADAGPVQAAQIRGKVWYAIPYVGWIAYLRSTSIGLFALAIAGWALVLYGVCMILLTLLRRRRRCGA</sequence>
<organism evidence="7 8">
    <name type="scientific">Leifsonia tongyongensis</name>
    <dbReference type="NCBI Taxonomy" id="1268043"/>
    <lineage>
        <taxon>Bacteria</taxon>
        <taxon>Bacillati</taxon>
        <taxon>Actinomycetota</taxon>
        <taxon>Actinomycetes</taxon>
        <taxon>Micrococcales</taxon>
        <taxon>Microbacteriaceae</taxon>
        <taxon>Leifsonia</taxon>
    </lineage>
</organism>
<dbReference type="Gene3D" id="2.10.109.10">
    <property type="entry name" value="Umud Fragment, subunit A"/>
    <property type="match status" value="1"/>
</dbReference>
<evidence type="ECO:0000313" key="8">
    <source>
        <dbReference type="Proteomes" id="UP000474967"/>
    </source>
</evidence>
<reference evidence="7 8" key="1">
    <citation type="journal article" date="2014" name="J. Microbiol.">
        <title>Diaminobutyricibacter tongyongensis gen. nov., sp. nov. and Homoserinibacter gongjuensis gen. nov., sp. nov. belong to the family Microbacteriaceae.</title>
        <authorList>
            <person name="Kim S.J."/>
            <person name="Ahn J.H."/>
            <person name="Weon H.Y."/>
            <person name="Hamada M."/>
            <person name="Suzuki K."/>
            <person name="Kwon S.W."/>
        </authorList>
    </citation>
    <scope>NUCLEOTIDE SEQUENCE [LARGE SCALE GENOMIC DNA]</scope>
    <source>
        <strain evidence="7 8">NBRC 108724</strain>
    </source>
</reference>
<evidence type="ECO:0000256" key="4">
    <source>
        <dbReference type="ARBA" id="ARBA00023136"/>
    </source>
</evidence>
<evidence type="ECO:0000256" key="3">
    <source>
        <dbReference type="ARBA" id="ARBA00022989"/>
    </source>
</evidence>
<accession>A0A6L9XX56</accession>
<keyword evidence="2 6" id="KW-0812">Transmembrane</keyword>
<dbReference type="Proteomes" id="UP000474967">
    <property type="component" value="Unassembled WGS sequence"/>
</dbReference>
<feature type="transmembrane region" description="Helical" evidence="6">
    <location>
        <begin position="146"/>
        <end position="169"/>
    </location>
</feature>
<dbReference type="PANTHER" id="PTHR10806:SF6">
    <property type="entry name" value="SIGNAL PEPTIDASE COMPLEX CATALYTIC SUBUNIT SEC11"/>
    <property type="match status" value="1"/>
</dbReference>
<dbReference type="InterPro" id="IPR001733">
    <property type="entry name" value="Peptidase_S26B"/>
</dbReference>
<dbReference type="AlphaFoldDB" id="A0A6L9XX56"/>
<comment type="subcellular location">
    <subcellularLocation>
        <location evidence="1">Membrane</location>
    </subcellularLocation>
</comment>
<gene>
    <name evidence="7" type="ORF">G3T36_08805</name>
</gene>
<evidence type="ECO:0000313" key="7">
    <source>
        <dbReference type="EMBL" id="NEN05973.1"/>
    </source>
</evidence>
<protein>
    <recommendedName>
        <fullName evidence="5">Signal peptidase I</fullName>
        <ecNumber evidence="5">3.4.21.89</ecNumber>
    </recommendedName>
</protein>
<keyword evidence="4 6" id="KW-0472">Membrane</keyword>
<dbReference type="SUPFAM" id="SSF51306">
    <property type="entry name" value="LexA/Signal peptidase"/>
    <property type="match status" value="1"/>
</dbReference>
<keyword evidence="8" id="KW-1185">Reference proteome</keyword>
<dbReference type="InterPro" id="IPR036286">
    <property type="entry name" value="LexA/Signal_pep-like_sf"/>
</dbReference>
<keyword evidence="3 6" id="KW-1133">Transmembrane helix</keyword>
<dbReference type="NCBIfam" id="TIGR02228">
    <property type="entry name" value="sigpep_I_arch"/>
    <property type="match status" value="1"/>
</dbReference>
<comment type="caution">
    <text evidence="7">The sequence shown here is derived from an EMBL/GenBank/DDBJ whole genome shotgun (WGS) entry which is preliminary data.</text>
</comment>
<dbReference type="EC" id="3.4.21.89" evidence="5"/>
<evidence type="ECO:0000256" key="5">
    <source>
        <dbReference type="NCBIfam" id="TIGR02228"/>
    </source>
</evidence>
<name>A0A6L9XX56_9MICO</name>
<dbReference type="GO" id="GO:0004252">
    <property type="term" value="F:serine-type endopeptidase activity"/>
    <property type="evidence" value="ECO:0007669"/>
    <property type="project" value="UniProtKB-UniRule"/>
</dbReference>
<dbReference type="GO" id="GO:0009003">
    <property type="term" value="F:signal peptidase activity"/>
    <property type="evidence" value="ECO:0007669"/>
    <property type="project" value="UniProtKB-EC"/>
</dbReference>
<dbReference type="InterPro" id="IPR019533">
    <property type="entry name" value="Peptidase_S26"/>
</dbReference>
<dbReference type="EMBL" id="JAAGWY010000002">
    <property type="protein sequence ID" value="NEN05973.1"/>
    <property type="molecule type" value="Genomic_DNA"/>
</dbReference>
<dbReference type="CDD" id="cd06530">
    <property type="entry name" value="S26_SPase_I"/>
    <property type="match status" value="1"/>
</dbReference>
<dbReference type="RefSeq" id="WP_163289425.1">
    <property type="nucleotide sequence ID" value="NZ_JAAGWY010000002.1"/>
</dbReference>
<proteinExistence type="predicted"/>
<dbReference type="GO" id="GO:0016020">
    <property type="term" value="C:membrane"/>
    <property type="evidence" value="ECO:0007669"/>
    <property type="project" value="UniProtKB-SubCell"/>
</dbReference>
<evidence type="ECO:0000256" key="2">
    <source>
        <dbReference type="ARBA" id="ARBA00022692"/>
    </source>
</evidence>
<evidence type="ECO:0000256" key="6">
    <source>
        <dbReference type="SAM" id="Phobius"/>
    </source>
</evidence>
<evidence type="ECO:0000256" key="1">
    <source>
        <dbReference type="ARBA" id="ARBA00004370"/>
    </source>
</evidence>
<keyword evidence="7" id="KW-0378">Hydrolase</keyword>
<dbReference type="PANTHER" id="PTHR10806">
    <property type="entry name" value="SIGNAL PEPTIDASE COMPLEX CATALYTIC SUBUNIT SEC11"/>
    <property type="match status" value="1"/>
</dbReference>